<feature type="domain" description="DUF31" evidence="2">
    <location>
        <begin position="2"/>
        <end position="119"/>
    </location>
</feature>
<accession>A0A223M959</accession>
<evidence type="ECO:0000256" key="1">
    <source>
        <dbReference type="SAM" id="MobiDB-lite"/>
    </source>
</evidence>
<dbReference type="EMBL" id="CP022714">
    <property type="protein sequence ID" value="ASU14007.1"/>
    <property type="molecule type" value="Genomic_DNA"/>
</dbReference>
<dbReference type="InterPro" id="IPR022382">
    <property type="entry name" value="Mycoplasma_peptidase_DUF31"/>
</dbReference>
<feature type="region of interest" description="Disordered" evidence="1">
    <location>
        <begin position="1"/>
        <end position="26"/>
    </location>
</feature>
<dbReference type="Pfam" id="PF01732">
    <property type="entry name" value="Mycop_pep_DUF31"/>
    <property type="match status" value="1"/>
</dbReference>
<organism evidence="3 4">
    <name type="scientific">Mesomycoplasma hyopneumoniae</name>
    <name type="common">Mycoplasma hyopneumoniae</name>
    <dbReference type="NCBI Taxonomy" id="2099"/>
    <lineage>
        <taxon>Bacteria</taxon>
        <taxon>Bacillati</taxon>
        <taxon>Mycoplasmatota</taxon>
        <taxon>Mycoplasmoidales</taxon>
        <taxon>Metamycoplasmataceae</taxon>
        <taxon>Mesomycoplasma</taxon>
    </lineage>
</organism>
<reference evidence="3 4" key="1">
    <citation type="submission" date="2017-08" db="EMBL/GenBank/DDBJ databases">
        <title>The complete genome sequence of a Mycoplasma hyopneumoniae isolate in Korea.</title>
        <authorList>
            <person name="Han J."/>
            <person name="Lee N."/>
        </authorList>
    </citation>
    <scope>NUCLEOTIDE SEQUENCE [LARGE SCALE GENOMIC DNA]</scope>
    <source>
        <strain evidence="3 4">KM014</strain>
    </source>
</reference>
<dbReference type="Proteomes" id="UP000215452">
    <property type="component" value="Chromosome"/>
</dbReference>
<dbReference type="AlphaFoldDB" id="A0A223M959"/>
<protein>
    <submittedName>
        <fullName evidence="3">Membrane-associated lipoprotein</fullName>
    </submittedName>
</protein>
<name>A0A223M959_MESHO</name>
<keyword evidence="3" id="KW-0449">Lipoprotein</keyword>
<evidence type="ECO:0000313" key="3">
    <source>
        <dbReference type="EMBL" id="ASU14007.1"/>
    </source>
</evidence>
<evidence type="ECO:0000313" key="4">
    <source>
        <dbReference type="Proteomes" id="UP000215452"/>
    </source>
</evidence>
<proteinExistence type="predicted"/>
<gene>
    <name evidence="3" type="ORF">CIB43_00092</name>
</gene>
<evidence type="ECO:0000259" key="2">
    <source>
        <dbReference type="Pfam" id="PF01732"/>
    </source>
</evidence>
<sequence>MNSESSFYNNLASDENNPESKSQDNANKGNYFSLNIGYRSFADKPGLADGFITVPKVGKELSKSTIMADPVHKKQVKKEVIENGKKIIKDLGELDVLNQKAYLGYGLYYIPRHFAPHGGPQDRLFGIKIMNLSVFILFQIRRQKQGLRSLLDRKDLTIRVYMENIIFPNMI</sequence>